<dbReference type="RefSeq" id="WP_097381898.1">
    <property type="nucleotide sequence ID" value="NZ_NXNI01000002.1"/>
</dbReference>
<dbReference type="Gene3D" id="3.40.190.10">
    <property type="entry name" value="Periplasmic binding protein-like II"/>
    <property type="match status" value="1"/>
</dbReference>
<reference evidence="1 2" key="1">
    <citation type="submission" date="2017-09" db="EMBL/GenBank/DDBJ databases">
        <title>Genome sequences of Natrinema ejinorence JCM 13890T.</title>
        <authorList>
            <person name="Roh S.W."/>
            <person name="Kim Y.B."/>
            <person name="Kim J.Y."/>
        </authorList>
    </citation>
    <scope>NUCLEOTIDE SEQUENCE [LARGE SCALE GENOMIC DNA]</scope>
    <source>
        <strain evidence="1 2">JCM 13890</strain>
    </source>
</reference>
<dbReference type="PROSITE" id="PS51257">
    <property type="entry name" value="PROKAR_LIPOPROTEIN"/>
    <property type="match status" value="1"/>
</dbReference>
<organism evidence="1 2">
    <name type="scientific">Natrinema ejinorense</name>
    <dbReference type="NCBI Taxonomy" id="373386"/>
    <lineage>
        <taxon>Archaea</taxon>
        <taxon>Methanobacteriati</taxon>
        <taxon>Methanobacteriota</taxon>
        <taxon>Stenosarchaea group</taxon>
        <taxon>Halobacteria</taxon>
        <taxon>Halobacteriales</taxon>
        <taxon>Natrialbaceae</taxon>
        <taxon>Natrinema</taxon>
    </lineage>
</organism>
<dbReference type="EMBL" id="NXNI01000002">
    <property type="protein sequence ID" value="PCR88881.1"/>
    <property type="molecule type" value="Genomic_DNA"/>
</dbReference>
<dbReference type="SUPFAM" id="SSF53850">
    <property type="entry name" value="Periplasmic binding protein-like II"/>
    <property type="match status" value="1"/>
</dbReference>
<dbReference type="OrthoDB" id="301200at2157"/>
<protein>
    <recommendedName>
        <fullName evidence="3">SsuA/THI5-like domain-containing protein</fullName>
    </recommendedName>
</protein>
<dbReference type="InterPro" id="IPR006311">
    <property type="entry name" value="TAT_signal"/>
</dbReference>
<proteinExistence type="predicted"/>
<dbReference type="PROSITE" id="PS51318">
    <property type="entry name" value="TAT"/>
    <property type="match status" value="1"/>
</dbReference>
<accession>A0A2A5QPV9</accession>
<evidence type="ECO:0008006" key="3">
    <source>
        <dbReference type="Google" id="ProtNLM"/>
    </source>
</evidence>
<dbReference type="Proteomes" id="UP000219689">
    <property type="component" value="Unassembled WGS sequence"/>
</dbReference>
<comment type="caution">
    <text evidence="1">The sequence shown here is derived from an EMBL/GenBank/DDBJ whole genome shotgun (WGS) entry which is preliminary data.</text>
</comment>
<keyword evidence="2" id="KW-1185">Reference proteome</keyword>
<gene>
    <name evidence="1" type="ORF">CP557_20590</name>
</gene>
<dbReference type="AlphaFoldDB" id="A0A2A5QPV9"/>
<evidence type="ECO:0000313" key="2">
    <source>
        <dbReference type="Proteomes" id="UP000219689"/>
    </source>
</evidence>
<evidence type="ECO:0000313" key="1">
    <source>
        <dbReference type="EMBL" id="PCR88881.1"/>
    </source>
</evidence>
<sequence>MAQRHSRLSRRRVLKASSIGVASALAGCTGGGNGTSNGNTGLTITVPASGYWVVMMKHLESENVLSNNLEEAGYEIEDLQYTWDGAPLFAAGQADISHLAGLEMARLGSQQEMETVVSGQLTTNFLGIWTRPGTPYDPDEAGSKQAAVDKIISDNTEFLIDGWGSGTIPPARIAMDEYGYAFEENGDFNVVTAELTAIPTLIADGTADVGLLSPMHGAGQLVLDEDIKPILQYPSWSNEQIGYVPSLTNVTVSQSFFDENAEAVQAMVDTWDEGLRWLHETGSDALETEDDLTDLGCRTMEGGEYAMEWGLGNQDVPYALSTSAVHESGYMTDEYVAGQISFLESVAERGMVPSDWKEYVSFEKVEQ</sequence>
<name>A0A2A5QPV9_9EURY</name>